<keyword evidence="1" id="KW-0175">Coiled coil</keyword>
<feature type="coiled-coil region" evidence="1">
    <location>
        <begin position="29"/>
        <end position="56"/>
    </location>
</feature>
<organism evidence="2 3">
    <name type="scientific">Noviluteimonas lactosilytica</name>
    <dbReference type="NCBI Taxonomy" id="2888523"/>
    <lineage>
        <taxon>Bacteria</taxon>
        <taxon>Pseudomonadati</taxon>
        <taxon>Pseudomonadota</taxon>
        <taxon>Gammaproteobacteria</taxon>
        <taxon>Lysobacterales</taxon>
        <taxon>Lysobacteraceae</taxon>
        <taxon>Noviluteimonas</taxon>
    </lineage>
</organism>
<comment type="caution">
    <text evidence="2">The sequence shown here is derived from an EMBL/GenBank/DDBJ whole genome shotgun (WGS) entry which is preliminary data.</text>
</comment>
<sequence>MTDERIEVPSSLLKLEHLRSRHIRYFAQRRAINERVQDILASIRDLERRNQELRHEARLPSRGQNAPGTIYPEDMVRKNERSIAVYRGLLAIAETAAEEVESMIEDARLFENLRRHLQGELHAWGVE</sequence>
<accession>A0ABS8JLL2</accession>
<proteinExistence type="predicted"/>
<evidence type="ECO:0000256" key="1">
    <source>
        <dbReference type="SAM" id="Coils"/>
    </source>
</evidence>
<dbReference type="RefSeq" id="WP_230528301.1">
    <property type="nucleotide sequence ID" value="NZ_JAJGAK010000005.1"/>
</dbReference>
<protein>
    <submittedName>
        <fullName evidence="2">Uncharacterized protein</fullName>
    </submittedName>
</protein>
<dbReference type="Proteomes" id="UP001165293">
    <property type="component" value="Unassembled WGS sequence"/>
</dbReference>
<gene>
    <name evidence="2" type="ORF">LK996_15615</name>
</gene>
<name>A0ABS8JLL2_9GAMM</name>
<dbReference type="EMBL" id="JAJGAK010000005">
    <property type="protein sequence ID" value="MCC8364499.1"/>
    <property type="molecule type" value="Genomic_DNA"/>
</dbReference>
<keyword evidence="3" id="KW-1185">Reference proteome</keyword>
<reference evidence="2" key="1">
    <citation type="submission" date="2021-10" db="EMBL/GenBank/DDBJ databases">
        <authorList>
            <person name="Lyu M."/>
            <person name="Wang X."/>
            <person name="Meng X."/>
            <person name="Xu K."/>
        </authorList>
    </citation>
    <scope>NUCLEOTIDE SEQUENCE</scope>
    <source>
        <strain evidence="2">A6</strain>
    </source>
</reference>
<evidence type="ECO:0000313" key="3">
    <source>
        <dbReference type="Proteomes" id="UP001165293"/>
    </source>
</evidence>
<evidence type="ECO:0000313" key="2">
    <source>
        <dbReference type="EMBL" id="MCC8364499.1"/>
    </source>
</evidence>